<evidence type="ECO:0000259" key="13">
    <source>
        <dbReference type="Pfam" id="PF13017"/>
    </source>
</evidence>
<dbReference type="GO" id="GO:0034587">
    <property type="term" value="P:piRNA processing"/>
    <property type="evidence" value="ECO:0007669"/>
    <property type="project" value="TreeGrafter"/>
</dbReference>
<dbReference type="GO" id="GO:0005634">
    <property type="term" value="C:nucleus"/>
    <property type="evidence" value="ECO:0007669"/>
    <property type="project" value="UniProtKB-SubCell"/>
</dbReference>
<keyword evidence="8" id="KW-0943">RNA-mediated gene silencing</keyword>
<dbReference type="Proteomes" id="UP000325440">
    <property type="component" value="Unassembled WGS sequence"/>
</dbReference>
<evidence type="ECO:0000256" key="6">
    <source>
        <dbReference type="ARBA" id="ARBA00022782"/>
    </source>
</evidence>
<dbReference type="PANTHER" id="PTHR21358:SF4">
    <property type="entry name" value="PROTEIN MAELSTROM HOMOLOG"/>
    <property type="match status" value="1"/>
</dbReference>
<feature type="compositionally biased region" description="Polar residues" evidence="11">
    <location>
        <begin position="649"/>
        <end position="659"/>
    </location>
</feature>
<dbReference type="EMBL" id="CABPRJ010001437">
    <property type="protein sequence ID" value="VVC36835.1"/>
    <property type="molecule type" value="Genomic_DNA"/>
</dbReference>
<dbReference type="PANTHER" id="PTHR21358">
    <property type="entry name" value="PROTEIN MAELSTROM HOMOLOG"/>
    <property type="match status" value="1"/>
</dbReference>
<feature type="domain" description="Maelstrom" evidence="13">
    <location>
        <begin position="302"/>
        <end position="529"/>
    </location>
</feature>
<dbReference type="Pfam" id="PF09011">
    <property type="entry name" value="HMG_box_2"/>
    <property type="match status" value="1"/>
</dbReference>
<proteinExistence type="inferred from homology"/>
<evidence type="ECO:0000313" key="14">
    <source>
        <dbReference type="EMBL" id="VVC36835.1"/>
    </source>
</evidence>
<dbReference type="InterPro" id="IPR009071">
    <property type="entry name" value="HMG_box_dom"/>
</dbReference>
<dbReference type="GO" id="GO:0043565">
    <property type="term" value="F:sequence-specific DNA binding"/>
    <property type="evidence" value="ECO:0007669"/>
    <property type="project" value="TreeGrafter"/>
</dbReference>
<evidence type="ECO:0000256" key="3">
    <source>
        <dbReference type="ARBA" id="ARBA00007057"/>
    </source>
</evidence>
<evidence type="ECO:0000256" key="1">
    <source>
        <dbReference type="ARBA" id="ARBA00004123"/>
    </source>
</evidence>
<keyword evidence="6" id="KW-0221">Differentiation</keyword>
<dbReference type="AlphaFoldDB" id="A0A5E4MWX9"/>
<feature type="compositionally biased region" description="Polar residues" evidence="11">
    <location>
        <begin position="602"/>
        <end position="616"/>
    </location>
</feature>
<evidence type="ECO:0000256" key="8">
    <source>
        <dbReference type="ARBA" id="ARBA00023158"/>
    </source>
</evidence>
<feature type="domain" description="HMG box" evidence="12">
    <location>
        <begin position="177"/>
        <end position="233"/>
    </location>
</feature>
<dbReference type="GO" id="GO:0030154">
    <property type="term" value="P:cell differentiation"/>
    <property type="evidence" value="ECO:0007669"/>
    <property type="project" value="UniProtKB-KW"/>
</dbReference>
<keyword evidence="5" id="KW-0963">Cytoplasm</keyword>
<accession>A0A5E4MWX9</accession>
<dbReference type="Gene3D" id="1.10.30.10">
    <property type="entry name" value="High mobility group box domain"/>
    <property type="match status" value="1"/>
</dbReference>
<evidence type="ECO:0000256" key="5">
    <source>
        <dbReference type="ARBA" id="ARBA00022490"/>
    </source>
</evidence>
<dbReference type="GO" id="GO:0007283">
    <property type="term" value="P:spermatogenesis"/>
    <property type="evidence" value="ECO:0007669"/>
    <property type="project" value="TreeGrafter"/>
</dbReference>
<dbReference type="GO" id="GO:0007140">
    <property type="term" value="P:male meiotic nuclear division"/>
    <property type="evidence" value="ECO:0007669"/>
    <property type="project" value="TreeGrafter"/>
</dbReference>
<dbReference type="InterPro" id="IPR036910">
    <property type="entry name" value="HMG_box_dom_sf"/>
</dbReference>
<keyword evidence="4" id="KW-0217">Developmental protein</keyword>
<feature type="region of interest" description="Disordered" evidence="11">
    <location>
        <begin position="570"/>
        <end position="659"/>
    </location>
</feature>
<evidence type="ECO:0000256" key="2">
    <source>
        <dbReference type="ARBA" id="ARBA00004496"/>
    </source>
</evidence>
<dbReference type="GO" id="GO:0060964">
    <property type="term" value="P:regulation of miRNA-mediated gene silencing"/>
    <property type="evidence" value="ECO:0007669"/>
    <property type="project" value="InterPro"/>
</dbReference>
<keyword evidence="10" id="KW-0469">Meiosis</keyword>
<gene>
    <name evidence="14" type="ORF">CINCED_3A011217</name>
</gene>
<dbReference type="InterPro" id="IPR039259">
    <property type="entry name" value="Protein_maelstrom"/>
</dbReference>
<evidence type="ECO:0000259" key="12">
    <source>
        <dbReference type="Pfam" id="PF09011"/>
    </source>
</evidence>
<sequence length="659" mass="74894">MISEDLFNTNVENNSNSFYELGKDNKETTVREIDGNWEVINSPKCKSDDISGINRLLCTLENKFKSINVCTTPEAYLKTLSKGSKNNNPEILRLLSIIENAKSKKVKCFNKCTCFEGTVGLNDKIHQMFWITEVILNVCCAKLIGRSQGVPGNIISTCVKVKTQTNHNTINTTRMAPKKKPMNAFGMYMLETQQLLSNRGIKMSMADMPSHCKENWEKMPDHIKGQYKVKAKNALNGRKIDKYTNIGEKIEDVQRESENVKLLANAMYHYIEELVQMDPPFYFLPKQKFIFIFVNSYCCENESFHFPAEVTMVEFSLERGLIRIIHELLGFDKIKTSAPVAPTADINLHAKNNHHITTFTKLPINYKATFFKLISFIVEKEVDEDMFNDPSFDMPPIYTAHDTTGNDLSVTFSSLYQLYQSAVSSPLDKAVFGNIFKVYHLDKLFMEIKNKAYSLVNPDCKDKALPSVALASDSLTKDMLNAIKIIGCTFHDRLQQAHVCSNYFVCKWIYIFSTHCCHYLNIKLKPSFHYDFDLSYLEIPIVHDVRQNIEDLEISKSYVTSYEKQKKKDANKFPALGGKPTVVQQTTWGKPNKPAEPLVPNKKSNNFPPLSSSNKNALEHTSIVNSWGQSASREGETKVKPTKDKPPVSNNSSDFPPLG</sequence>
<feature type="compositionally biased region" description="Polar residues" evidence="11">
    <location>
        <begin position="622"/>
        <end position="632"/>
    </location>
</feature>
<evidence type="ECO:0000256" key="9">
    <source>
        <dbReference type="ARBA" id="ARBA00023242"/>
    </source>
</evidence>
<comment type="subcellular location">
    <subcellularLocation>
        <location evidence="2">Cytoplasm</location>
    </subcellularLocation>
    <subcellularLocation>
        <location evidence="1">Nucleus</location>
    </subcellularLocation>
</comment>
<evidence type="ECO:0000256" key="11">
    <source>
        <dbReference type="SAM" id="MobiDB-lite"/>
    </source>
</evidence>
<dbReference type="InterPro" id="IPR024970">
    <property type="entry name" value="Maelstrom"/>
</dbReference>
<keyword evidence="7" id="KW-0238">DNA-binding</keyword>
<dbReference type="GO" id="GO:0045892">
    <property type="term" value="P:negative regulation of DNA-templated transcription"/>
    <property type="evidence" value="ECO:0007669"/>
    <property type="project" value="TreeGrafter"/>
</dbReference>
<dbReference type="OrthoDB" id="24555at2759"/>
<dbReference type="SUPFAM" id="SSF47095">
    <property type="entry name" value="HMG-box"/>
    <property type="match status" value="1"/>
</dbReference>
<evidence type="ECO:0000256" key="7">
    <source>
        <dbReference type="ARBA" id="ARBA00023125"/>
    </source>
</evidence>
<reference evidence="14 15" key="1">
    <citation type="submission" date="2019-08" db="EMBL/GenBank/DDBJ databases">
        <authorList>
            <person name="Alioto T."/>
            <person name="Alioto T."/>
            <person name="Gomez Garrido J."/>
        </authorList>
    </citation>
    <scope>NUCLEOTIDE SEQUENCE [LARGE SCALE GENOMIC DNA]</scope>
</reference>
<protein>
    <submittedName>
        <fullName evidence="14">High mobility group box domain,Maelstrom domain</fullName>
    </submittedName>
</protein>
<comment type="similarity">
    <text evidence="3">Belongs to the maelstrom family.</text>
</comment>
<evidence type="ECO:0000256" key="4">
    <source>
        <dbReference type="ARBA" id="ARBA00022473"/>
    </source>
</evidence>
<keyword evidence="9" id="KW-0539">Nucleus</keyword>
<evidence type="ECO:0000313" key="15">
    <source>
        <dbReference type="Proteomes" id="UP000325440"/>
    </source>
</evidence>
<feature type="compositionally biased region" description="Basic and acidic residues" evidence="11">
    <location>
        <begin position="633"/>
        <end position="646"/>
    </location>
</feature>
<evidence type="ECO:0000256" key="10">
    <source>
        <dbReference type="ARBA" id="ARBA00023254"/>
    </source>
</evidence>
<name>A0A5E4MWX9_9HEMI</name>
<organism evidence="14 15">
    <name type="scientific">Cinara cedri</name>
    <dbReference type="NCBI Taxonomy" id="506608"/>
    <lineage>
        <taxon>Eukaryota</taxon>
        <taxon>Metazoa</taxon>
        <taxon>Ecdysozoa</taxon>
        <taxon>Arthropoda</taxon>
        <taxon>Hexapoda</taxon>
        <taxon>Insecta</taxon>
        <taxon>Pterygota</taxon>
        <taxon>Neoptera</taxon>
        <taxon>Paraneoptera</taxon>
        <taxon>Hemiptera</taxon>
        <taxon>Sternorrhyncha</taxon>
        <taxon>Aphidomorpha</taxon>
        <taxon>Aphidoidea</taxon>
        <taxon>Aphididae</taxon>
        <taxon>Lachninae</taxon>
        <taxon>Cinara</taxon>
    </lineage>
</organism>
<dbReference type="GO" id="GO:0043186">
    <property type="term" value="C:P granule"/>
    <property type="evidence" value="ECO:0007669"/>
    <property type="project" value="TreeGrafter"/>
</dbReference>
<keyword evidence="15" id="KW-1185">Reference proteome</keyword>
<dbReference type="Pfam" id="PF13017">
    <property type="entry name" value="Maelstrom"/>
    <property type="match status" value="1"/>
</dbReference>